<sequence>MTMPAIRVTSSLPLHLWTSLLHDMLDEMAATFGVSFNVSMDTGCSIDVEDSFSEPLGRYPVRDLDSSFVSSGGRADDVARLDGEIVRNLTRTSRTRHLLQVEEAAAVEGGVACVVSRDTGLDSAMSKKLVLVSKSLYWTSLSDDCSRISDMPSSGRHTTSVEVLDEEDFGSVELVASVDAPDEVMAVGCDASASPSLGFDLDLDGAVQPSEPESLKAGGRAALAVNAPEVEEVVLKLPARWSVMVEGSAMNSNVNAVPSSGW</sequence>
<dbReference type="AlphaFoldDB" id="A0A4Y7Q436"/>
<evidence type="ECO:0000313" key="2">
    <source>
        <dbReference type="Proteomes" id="UP000294933"/>
    </source>
</evidence>
<reference evidence="1 2" key="1">
    <citation type="submission" date="2018-06" db="EMBL/GenBank/DDBJ databases">
        <title>A transcriptomic atlas of mushroom development highlights an independent origin of complex multicellularity.</title>
        <authorList>
            <consortium name="DOE Joint Genome Institute"/>
            <person name="Krizsan K."/>
            <person name="Almasi E."/>
            <person name="Merenyi Z."/>
            <person name="Sahu N."/>
            <person name="Viragh M."/>
            <person name="Koszo T."/>
            <person name="Mondo S."/>
            <person name="Kiss B."/>
            <person name="Balint B."/>
            <person name="Kues U."/>
            <person name="Barry K."/>
            <person name="Hegedus J.C."/>
            <person name="Henrissat B."/>
            <person name="Johnson J."/>
            <person name="Lipzen A."/>
            <person name="Ohm R."/>
            <person name="Nagy I."/>
            <person name="Pangilinan J."/>
            <person name="Yan J."/>
            <person name="Xiong Y."/>
            <person name="Grigoriev I.V."/>
            <person name="Hibbett D.S."/>
            <person name="Nagy L.G."/>
        </authorList>
    </citation>
    <scope>NUCLEOTIDE SEQUENCE [LARGE SCALE GENOMIC DNA]</scope>
    <source>
        <strain evidence="1 2">SZMC22713</strain>
    </source>
</reference>
<name>A0A4Y7Q436_9AGAM</name>
<dbReference type="EMBL" id="ML170177">
    <property type="protein sequence ID" value="TDL22056.1"/>
    <property type="molecule type" value="Genomic_DNA"/>
</dbReference>
<dbReference type="Proteomes" id="UP000294933">
    <property type="component" value="Unassembled WGS sequence"/>
</dbReference>
<dbReference type="VEuPathDB" id="FungiDB:BD410DRAFT_277145"/>
<keyword evidence="2" id="KW-1185">Reference proteome</keyword>
<accession>A0A4Y7Q436</accession>
<evidence type="ECO:0000313" key="1">
    <source>
        <dbReference type="EMBL" id="TDL22056.1"/>
    </source>
</evidence>
<proteinExistence type="predicted"/>
<gene>
    <name evidence="1" type="ORF">BD410DRAFT_277145</name>
</gene>
<organism evidence="1 2">
    <name type="scientific">Rickenella mellea</name>
    <dbReference type="NCBI Taxonomy" id="50990"/>
    <lineage>
        <taxon>Eukaryota</taxon>
        <taxon>Fungi</taxon>
        <taxon>Dikarya</taxon>
        <taxon>Basidiomycota</taxon>
        <taxon>Agaricomycotina</taxon>
        <taxon>Agaricomycetes</taxon>
        <taxon>Hymenochaetales</taxon>
        <taxon>Rickenellaceae</taxon>
        <taxon>Rickenella</taxon>
    </lineage>
</organism>
<protein>
    <submittedName>
        <fullName evidence="1">Uncharacterized protein</fullName>
    </submittedName>
</protein>